<dbReference type="HAMAP" id="MF_00127">
    <property type="entry name" value="His_tRNA_synth"/>
    <property type="match status" value="1"/>
</dbReference>
<comment type="subunit">
    <text evidence="5">Homodimer.</text>
</comment>
<dbReference type="EC" id="6.1.1.21" evidence="5"/>
<name>A0A955L094_9BACT</name>
<keyword evidence="5" id="KW-0648">Protein biosynthesis</keyword>
<proteinExistence type="inferred from homology"/>
<feature type="binding site" evidence="6">
    <location>
        <position position="130"/>
    </location>
    <ligand>
        <name>L-histidine</name>
        <dbReference type="ChEBI" id="CHEBI:57595"/>
    </ligand>
</feature>
<dbReference type="CDD" id="cd00773">
    <property type="entry name" value="HisRS-like_core"/>
    <property type="match status" value="1"/>
</dbReference>
<gene>
    <name evidence="5" type="primary">hisS</name>
    <name evidence="8" type="ORF">KC640_01070</name>
</gene>
<dbReference type="Pfam" id="PF13393">
    <property type="entry name" value="tRNA-synt_His"/>
    <property type="match status" value="1"/>
</dbReference>
<dbReference type="PANTHER" id="PTHR43707:SF1">
    <property type="entry name" value="HISTIDINE--TRNA LIGASE, MITOCHONDRIAL-RELATED"/>
    <property type="match status" value="1"/>
</dbReference>
<sequence>MANLSNQPPKGTSDWPPEEFRIRSYIFDTWREVCTRFGYEEYLTPIVESAEIYRAKSGEDVGGKELMFFQDKAGRELAIRPEMTPSVTRLVSQSYESLPKPIRYFSIANFFRNEKPQRGRNREFWQLNFDIFGSDSLAADVEIIQMGIEIMLKLGANKDQFVVKINDRNLIEAMVTDLLKIEMEKVSEATRVLDKFGKLSNEELTQKLQELGASPESWDKFFAFLGKDEQVMQEYYAGVFAQNAGIQRMQQVWKTLSELGYSDYFTFAPDMVRGFDYYDGIVFEVFDKNPENTRSLFGGGRYNGLAGLFGGQSFPAVGCAPGDETTRLFLESWGLLDRIPGVDQLERTYIPILSAGLADLVFKLAQKLRGEGRIVEVGLEEQKLGKALEYADKKRFSSMIILGENEAAAGKYTKKNMQTGTQVEEML</sequence>
<keyword evidence="5 8" id="KW-0436">Ligase</keyword>
<keyword evidence="5" id="KW-0963">Cytoplasm</keyword>
<comment type="subcellular location">
    <subcellularLocation>
        <location evidence="5">Cytoplasm</location>
    </subcellularLocation>
</comment>
<feature type="binding site" evidence="6">
    <location>
        <position position="112"/>
    </location>
    <ligand>
        <name>L-histidine</name>
        <dbReference type="ChEBI" id="CHEBI:57595"/>
    </ligand>
</feature>
<comment type="caution">
    <text evidence="8">The sequence shown here is derived from an EMBL/GenBank/DDBJ whole genome shotgun (WGS) entry which is preliminary data.</text>
</comment>
<evidence type="ECO:0000256" key="4">
    <source>
        <dbReference type="ARBA" id="ARBA00047639"/>
    </source>
</evidence>
<dbReference type="InterPro" id="IPR006195">
    <property type="entry name" value="aa-tRNA-synth_II"/>
</dbReference>
<dbReference type="SUPFAM" id="SSF55681">
    <property type="entry name" value="Class II aaRS and biotin synthetases"/>
    <property type="match status" value="1"/>
</dbReference>
<comment type="similarity">
    <text evidence="1 5">Belongs to the class-II aminoacyl-tRNA synthetase family.</text>
</comment>
<dbReference type="GO" id="GO:0006427">
    <property type="term" value="P:histidyl-tRNA aminoacylation"/>
    <property type="evidence" value="ECO:0007669"/>
    <property type="project" value="UniProtKB-UniRule"/>
</dbReference>
<dbReference type="InterPro" id="IPR004154">
    <property type="entry name" value="Anticodon-bd"/>
</dbReference>
<feature type="binding site" evidence="6">
    <location>
        <begin position="82"/>
        <end position="84"/>
    </location>
    <ligand>
        <name>L-histidine</name>
        <dbReference type="ChEBI" id="CHEBI:57595"/>
    </ligand>
</feature>
<evidence type="ECO:0000256" key="6">
    <source>
        <dbReference type="PIRSR" id="PIRSR001549-1"/>
    </source>
</evidence>
<reference evidence="8" key="1">
    <citation type="submission" date="2020-04" db="EMBL/GenBank/DDBJ databases">
        <authorList>
            <person name="Zhang T."/>
        </authorList>
    </citation>
    <scope>NUCLEOTIDE SEQUENCE</scope>
    <source>
        <strain evidence="8">HKST-UBA12</strain>
    </source>
</reference>
<dbReference type="PIRSF" id="PIRSF001549">
    <property type="entry name" value="His-tRNA_synth"/>
    <property type="match status" value="1"/>
</dbReference>
<dbReference type="PANTHER" id="PTHR43707">
    <property type="entry name" value="HISTIDYL-TRNA SYNTHETASE"/>
    <property type="match status" value="1"/>
</dbReference>
<evidence type="ECO:0000313" key="8">
    <source>
        <dbReference type="EMBL" id="MCA9378995.1"/>
    </source>
</evidence>
<dbReference type="GO" id="GO:0005737">
    <property type="term" value="C:cytoplasm"/>
    <property type="evidence" value="ECO:0007669"/>
    <property type="project" value="UniProtKB-SubCell"/>
</dbReference>
<evidence type="ECO:0000259" key="7">
    <source>
        <dbReference type="PROSITE" id="PS50862"/>
    </source>
</evidence>
<evidence type="ECO:0000256" key="2">
    <source>
        <dbReference type="ARBA" id="ARBA00022741"/>
    </source>
</evidence>
<evidence type="ECO:0000256" key="3">
    <source>
        <dbReference type="ARBA" id="ARBA00023146"/>
    </source>
</evidence>
<dbReference type="PROSITE" id="PS50862">
    <property type="entry name" value="AA_TRNA_LIGASE_II"/>
    <property type="match status" value="1"/>
</dbReference>
<protein>
    <recommendedName>
        <fullName evidence="5">Histidine--tRNA ligase</fullName>
        <ecNumber evidence="5">6.1.1.21</ecNumber>
    </recommendedName>
    <alternativeName>
        <fullName evidence="5">Histidyl-tRNA synthetase</fullName>
        <shortName evidence="5">HisRS</shortName>
    </alternativeName>
</protein>
<dbReference type="GO" id="GO:0005524">
    <property type="term" value="F:ATP binding"/>
    <property type="evidence" value="ECO:0007669"/>
    <property type="project" value="UniProtKB-UniRule"/>
</dbReference>
<feature type="domain" description="Aminoacyl-transfer RNA synthetases class-II family profile" evidence="7">
    <location>
        <begin position="11"/>
        <end position="427"/>
    </location>
</feature>
<dbReference type="Gene3D" id="3.30.930.10">
    <property type="entry name" value="Bira Bifunctional Protein, Domain 2"/>
    <property type="match status" value="1"/>
</dbReference>
<dbReference type="Proteomes" id="UP000760819">
    <property type="component" value="Unassembled WGS sequence"/>
</dbReference>
<dbReference type="GO" id="GO:0004821">
    <property type="term" value="F:histidine-tRNA ligase activity"/>
    <property type="evidence" value="ECO:0007669"/>
    <property type="project" value="UniProtKB-UniRule"/>
</dbReference>
<dbReference type="InterPro" id="IPR041715">
    <property type="entry name" value="HisRS-like_core"/>
</dbReference>
<dbReference type="InterPro" id="IPR015807">
    <property type="entry name" value="His-tRNA-ligase"/>
</dbReference>
<dbReference type="Gene3D" id="3.40.50.800">
    <property type="entry name" value="Anticodon-binding domain"/>
    <property type="match status" value="1"/>
</dbReference>
<evidence type="ECO:0000313" key="9">
    <source>
        <dbReference type="Proteomes" id="UP000760819"/>
    </source>
</evidence>
<dbReference type="InterPro" id="IPR036621">
    <property type="entry name" value="Anticodon-bd_dom_sf"/>
</dbReference>
<organism evidence="8 9">
    <name type="scientific">Candidatus Dojkabacteria bacterium</name>
    <dbReference type="NCBI Taxonomy" id="2099670"/>
    <lineage>
        <taxon>Bacteria</taxon>
        <taxon>Candidatus Dojkabacteria</taxon>
    </lineage>
</organism>
<dbReference type="AlphaFoldDB" id="A0A955L094"/>
<dbReference type="NCBIfam" id="TIGR00442">
    <property type="entry name" value="hisS"/>
    <property type="match status" value="1"/>
</dbReference>
<evidence type="ECO:0000256" key="5">
    <source>
        <dbReference type="HAMAP-Rule" id="MF_00127"/>
    </source>
</evidence>
<accession>A0A955L094</accession>
<keyword evidence="2 5" id="KW-0547">Nucleotide-binding</keyword>
<dbReference type="SUPFAM" id="SSF52954">
    <property type="entry name" value="Class II aaRS ABD-related"/>
    <property type="match status" value="1"/>
</dbReference>
<dbReference type="Pfam" id="PF03129">
    <property type="entry name" value="HGTP_anticodon"/>
    <property type="match status" value="1"/>
</dbReference>
<comment type="catalytic activity">
    <reaction evidence="4 5">
        <text>tRNA(His) + L-histidine + ATP = L-histidyl-tRNA(His) + AMP + diphosphate + H(+)</text>
        <dbReference type="Rhea" id="RHEA:17313"/>
        <dbReference type="Rhea" id="RHEA-COMP:9665"/>
        <dbReference type="Rhea" id="RHEA-COMP:9689"/>
        <dbReference type="ChEBI" id="CHEBI:15378"/>
        <dbReference type="ChEBI" id="CHEBI:30616"/>
        <dbReference type="ChEBI" id="CHEBI:33019"/>
        <dbReference type="ChEBI" id="CHEBI:57595"/>
        <dbReference type="ChEBI" id="CHEBI:78442"/>
        <dbReference type="ChEBI" id="CHEBI:78527"/>
        <dbReference type="ChEBI" id="CHEBI:456215"/>
        <dbReference type="EC" id="6.1.1.21"/>
    </reaction>
</comment>
<reference evidence="8" key="2">
    <citation type="journal article" date="2021" name="Microbiome">
        <title>Successional dynamics and alternative stable states in a saline activated sludge microbial community over 9 years.</title>
        <authorList>
            <person name="Wang Y."/>
            <person name="Ye J."/>
            <person name="Ju F."/>
            <person name="Liu L."/>
            <person name="Boyd J.A."/>
            <person name="Deng Y."/>
            <person name="Parks D.H."/>
            <person name="Jiang X."/>
            <person name="Yin X."/>
            <person name="Woodcroft B.J."/>
            <person name="Tyson G.W."/>
            <person name="Hugenholtz P."/>
            <person name="Polz M.F."/>
            <person name="Zhang T."/>
        </authorList>
    </citation>
    <scope>NUCLEOTIDE SEQUENCE</scope>
    <source>
        <strain evidence="8">HKST-UBA12</strain>
    </source>
</reference>
<feature type="binding site" evidence="6">
    <location>
        <position position="273"/>
    </location>
    <ligand>
        <name>L-histidine</name>
        <dbReference type="ChEBI" id="CHEBI:57595"/>
    </ligand>
</feature>
<keyword evidence="5" id="KW-0067">ATP-binding</keyword>
<dbReference type="EMBL" id="JAGQLI010000055">
    <property type="protein sequence ID" value="MCA9378995.1"/>
    <property type="molecule type" value="Genomic_DNA"/>
</dbReference>
<dbReference type="InterPro" id="IPR045864">
    <property type="entry name" value="aa-tRNA-synth_II/BPL/LPL"/>
</dbReference>
<feature type="binding site" evidence="6">
    <location>
        <position position="126"/>
    </location>
    <ligand>
        <name>L-histidine</name>
        <dbReference type="ChEBI" id="CHEBI:57595"/>
    </ligand>
</feature>
<keyword evidence="3 5" id="KW-0030">Aminoacyl-tRNA synthetase</keyword>
<dbReference type="InterPro" id="IPR004516">
    <property type="entry name" value="HisRS/HisZ"/>
</dbReference>
<feature type="binding site" evidence="6">
    <location>
        <begin position="277"/>
        <end position="278"/>
    </location>
    <ligand>
        <name>L-histidine</name>
        <dbReference type="ChEBI" id="CHEBI:57595"/>
    </ligand>
</feature>
<evidence type="ECO:0000256" key="1">
    <source>
        <dbReference type="ARBA" id="ARBA00008226"/>
    </source>
</evidence>